<keyword evidence="1" id="KW-0732">Signal</keyword>
<proteinExistence type="predicted"/>
<evidence type="ECO:0000313" key="3">
    <source>
        <dbReference type="Proteomes" id="UP000219465"/>
    </source>
</evidence>
<evidence type="ECO:0000256" key="1">
    <source>
        <dbReference type="SAM" id="SignalP"/>
    </source>
</evidence>
<feature type="chain" id="PRO_5012673809" description="HdeA/HdeB family protein" evidence="1">
    <location>
        <begin position="35"/>
        <end position="121"/>
    </location>
</feature>
<dbReference type="AlphaFoldDB" id="A0A286IGU1"/>
<name>A0A286IGU1_9HYPH</name>
<evidence type="ECO:0008006" key="4">
    <source>
        <dbReference type="Google" id="ProtNLM"/>
    </source>
</evidence>
<evidence type="ECO:0000313" key="2">
    <source>
        <dbReference type="EMBL" id="SOE18579.1"/>
    </source>
</evidence>
<feature type="signal peptide" evidence="1">
    <location>
        <begin position="1"/>
        <end position="34"/>
    </location>
</feature>
<dbReference type="RefSeq" id="WP_143439067.1">
    <property type="nucleotide sequence ID" value="NZ_OCPC01000006.1"/>
</dbReference>
<dbReference type="EMBL" id="OCPC01000006">
    <property type="protein sequence ID" value="SOE18579.1"/>
    <property type="molecule type" value="Genomic_DNA"/>
</dbReference>
<reference evidence="3" key="1">
    <citation type="submission" date="2017-08" db="EMBL/GenBank/DDBJ databases">
        <authorList>
            <person name="Varghese N."/>
            <person name="Submissions S."/>
        </authorList>
    </citation>
    <scope>NUCLEOTIDE SEQUENCE [LARGE SCALE GENOMIC DNA]</scope>
    <source>
        <strain evidence="3">KCTC 23107</strain>
    </source>
</reference>
<protein>
    <recommendedName>
        <fullName evidence="4">HdeA/HdeB family protein</fullName>
    </recommendedName>
</protein>
<gene>
    <name evidence="2" type="ORF">SAMN05877838_3508</name>
</gene>
<organism evidence="2 3">
    <name type="scientific">Hoeflea halophila</name>
    <dbReference type="NCBI Taxonomy" id="714899"/>
    <lineage>
        <taxon>Bacteria</taxon>
        <taxon>Pseudomonadati</taxon>
        <taxon>Pseudomonadota</taxon>
        <taxon>Alphaproteobacteria</taxon>
        <taxon>Hyphomicrobiales</taxon>
        <taxon>Rhizobiaceae</taxon>
        <taxon>Hoeflea</taxon>
    </lineage>
</organism>
<accession>A0A286IGU1</accession>
<keyword evidence="3" id="KW-1185">Reference proteome</keyword>
<dbReference type="OrthoDB" id="9955569at2"/>
<dbReference type="Proteomes" id="UP000219465">
    <property type="component" value="Unassembled WGS sequence"/>
</dbReference>
<sequence length="121" mass="12712">MPPFTGKLQPKGNTIMRTLAAIAFALLVTGPVAADTMSDMVMAREIGQIVGTADLCGYDLDADKVAAFVSEQLAAMAPTSRAAFQSGSGAQKIRMKEMSELERKVTCATQAKVAVKYGLAP</sequence>